<evidence type="ECO:0000313" key="3">
    <source>
        <dbReference type="EMBL" id="RQG97484.1"/>
    </source>
</evidence>
<evidence type="ECO:0000256" key="1">
    <source>
        <dbReference type="SAM" id="MobiDB-lite"/>
    </source>
</evidence>
<feature type="transmembrane region" description="Helical" evidence="2">
    <location>
        <begin position="233"/>
        <end position="256"/>
    </location>
</feature>
<comment type="caution">
    <text evidence="3">The sequence shown here is derived from an EMBL/GenBank/DDBJ whole genome shotgun (WGS) entry which is preliminary data.</text>
</comment>
<evidence type="ECO:0000313" key="4">
    <source>
        <dbReference type="Proteomes" id="UP000281431"/>
    </source>
</evidence>
<dbReference type="AlphaFoldDB" id="A0A3N6MA08"/>
<sequence length="263" mass="28345">MTDDPDERDECDRETSDGEIEIEITRGSSADRSIDGADRRGRRNDRDVSSPERELADELGRIDVMTTPEGYVEGRVTDVTAVDATTVRLSVSLPHGETASFALEKPIPWSREFLLARLVEDVGYDAASIDHVVGEPVYLARADLEPDADEEWWESSVRAASDALLSSLSGGRYRLERTDDPEWRLVDPLERRSLENDRSSGIDATTAAAWLSILVAPLLSAVGVALATTGELAVSSALVGYALGGFVLALIGLALLSGDDQGA</sequence>
<gene>
    <name evidence="3" type="ORF">EA472_19180</name>
</gene>
<evidence type="ECO:0000256" key="2">
    <source>
        <dbReference type="SAM" id="Phobius"/>
    </source>
</evidence>
<feature type="region of interest" description="Disordered" evidence="1">
    <location>
        <begin position="1"/>
        <end position="55"/>
    </location>
</feature>
<keyword evidence="2" id="KW-0812">Transmembrane</keyword>
<dbReference type="OrthoDB" id="267584at2157"/>
<keyword evidence="2" id="KW-0472">Membrane</keyword>
<protein>
    <submittedName>
        <fullName evidence="3">Uncharacterized protein</fullName>
    </submittedName>
</protein>
<keyword evidence="4" id="KW-1185">Reference proteome</keyword>
<keyword evidence="2" id="KW-1133">Transmembrane helix</keyword>
<dbReference type="EMBL" id="REFZ01000019">
    <property type="protein sequence ID" value="RQG97484.1"/>
    <property type="molecule type" value="Genomic_DNA"/>
</dbReference>
<organism evidence="3 4">
    <name type="scientific">Natrarchaeobius chitinivorans</name>
    <dbReference type="NCBI Taxonomy" id="1679083"/>
    <lineage>
        <taxon>Archaea</taxon>
        <taxon>Methanobacteriati</taxon>
        <taxon>Methanobacteriota</taxon>
        <taxon>Stenosarchaea group</taxon>
        <taxon>Halobacteria</taxon>
        <taxon>Halobacteriales</taxon>
        <taxon>Natrialbaceae</taxon>
        <taxon>Natrarchaeobius</taxon>
    </lineage>
</organism>
<dbReference type="Proteomes" id="UP000281431">
    <property type="component" value="Unassembled WGS sequence"/>
</dbReference>
<name>A0A3N6MA08_NATCH</name>
<feature type="transmembrane region" description="Helical" evidence="2">
    <location>
        <begin position="207"/>
        <end position="227"/>
    </location>
</feature>
<reference evidence="3 4" key="1">
    <citation type="submission" date="2018-10" db="EMBL/GenBank/DDBJ databases">
        <title>Natrarchaeobius chitinivorans gen. nov., sp. nov., and Natrarchaeobius haloalkaliphilus sp. nov., alkaliphilic, chitin-utilizing haloarchaea from hypersaline alkaline lakes.</title>
        <authorList>
            <person name="Sorokin D.Y."/>
            <person name="Elcheninov A.G."/>
            <person name="Kostrikina N.A."/>
            <person name="Bale N.J."/>
            <person name="Sinninghe Damste J.S."/>
            <person name="Khijniak T.V."/>
            <person name="Kublanov I.V."/>
            <person name="Toshchakov S.V."/>
        </authorList>
    </citation>
    <scope>NUCLEOTIDE SEQUENCE [LARGE SCALE GENOMIC DNA]</scope>
    <source>
        <strain evidence="3 4">AArcht7</strain>
    </source>
</reference>
<accession>A0A3N6MA08</accession>
<feature type="compositionally biased region" description="Basic and acidic residues" evidence="1">
    <location>
        <begin position="32"/>
        <end position="55"/>
    </location>
</feature>
<proteinExistence type="predicted"/>